<dbReference type="PROSITE" id="PS51257">
    <property type="entry name" value="PROKAR_LIPOPROTEIN"/>
    <property type="match status" value="1"/>
</dbReference>
<gene>
    <name evidence="3" type="ORF">DES53_107106</name>
</gene>
<evidence type="ECO:0000259" key="2">
    <source>
        <dbReference type="Pfam" id="PF12697"/>
    </source>
</evidence>
<organism evidence="3 4">
    <name type="scientific">Roseimicrobium gellanilyticum</name>
    <dbReference type="NCBI Taxonomy" id="748857"/>
    <lineage>
        <taxon>Bacteria</taxon>
        <taxon>Pseudomonadati</taxon>
        <taxon>Verrucomicrobiota</taxon>
        <taxon>Verrucomicrobiia</taxon>
        <taxon>Verrucomicrobiales</taxon>
        <taxon>Verrucomicrobiaceae</taxon>
        <taxon>Roseimicrobium</taxon>
    </lineage>
</organism>
<dbReference type="InterPro" id="IPR000073">
    <property type="entry name" value="AB_hydrolase_1"/>
</dbReference>
<dbReference type="EMBL" id="QNRR01000007">
    <property type="protein sequence ID" value="RBP41275.1"/>
    <property type="molecule type" value="Genomic_DNA"/>
</dbReference>
<feature type="signal peptide" evidence="1">
    <location>
        <begin position="1"/>
        <end position="21"/>
    </location>
</feature>
<name>A0A366HHG9_9BACT</name>
<sequence>MEKLPFLLRPLMLGLMAVSLAGCNGYSTARERAPKVKPVGLGSALLQRAIKTPAKTPEEQIGRYLNAASYSADQLAKNPADEQARNDYNFAVARIFEVIHDNQLKPWLNPLVCPGATEDWTLVLKTDGKYDPGMFRVLPADRFEFKGKLVKERTVKKGIGAPMITANQGFDFTKVDPFVMGKTSYYGVTVLINFKGHDCTMVYYDPLSVEDVQFAGHTVPLAADFTAPIAFALAELKPRKTELQRMFKPDKFAGTSRLARLQPWDSKKIPILCIHGLGDSQATWAPMLEILRGDPVIRENYQFWFFSYPTGYPYPIMAENLRQQLDKMHKTYPDRKKFVVIGHSMGGMIARELITDSGMKIWDAYFDVPPAKLPVSDSGRKLITGTLIFNHRPEVSRVIFSSASLGGADMAESFFGRLGRKIIGTISTAFGDKEDTETAVGLAKPSEDGNPLAKMPTAIDALVPGNRFLKAINSIPPTKGIPYHSIIGDRGKGGNKDHTKPVSTDGVVPYWSSHIDGAQSEIIVPSGHWSNQHPAAIEEIRRILYLHIGKQPPVTPLTAASMQKAE</sequence>
<keyword evidence="1" id="KW-0732">Signal</keyword>
<dbReference type="Proteomes" id="UP000253426">
    <property type="component" value="Unassembled WGS sequence"/>
</dbReference>
<proteinExistence type="predicted"/>
<evidence type="ECO:0000313" key="4">
    <source>
        <dbReference type="Proteomes" id="UP000253426"/>
    </source>
</evidence>
<reference evidence="3 4" key="1">
    <citation type="submission" date="2018-06" db="EMBL/GenBank/DDBJ databases">
        <title>Genomic Encyclopedia of Type Strains, Phase IV (KMG-IV): sequencing the most valuable type-strain genomes for metagenomic binning, comparative biology and taxonomic classification.</title>
        <authorList>
            <person name="Goeker M."/>
        </authorList>
    </citation>
    <scope>NUCLEOTIDE SEQUENCE [LARGE SCALE GENOMIC DNA]</scope>
    <source>
        <strain evidence="3 4">DSM 25532</strain>
    </source>
</reference>
<dbReference type="Gene3D" id="3.40.50.1820">
    <property type="entry name" value="alpha/beta hydrolase"/>
    <property type="match status" value="1"/>
</dbReference>
<keyword evidence="4" id="KW-1185">Reference proteome</keyword>
<comment type="caution">
    <text evidence="3">The sequence shown here is derived from an EMBL/GenBank/DDBJ whole genome shotgun (WGS) entry which is preliminary data.</text>
</comment>
<keyword evidence="3" id="KW-0378">Hydrolase</keyword>
<feature type="chain" id="PRO_5016908710" evidence="1">
    <location>
        <begin position="22"/>
        <end position="566"/>
    </location>
</feature>
<accession>A0A366HHG9</accession>
<feature type="domain" description="AB hydrolase-1" evidence="2">
    <location>
        <begin position="271"/>
        <end position="538"/>
    </location>
</feature>
<dbReference type="InterPro" id="IPR029058">
    <property type="entry name" value="AB_hydrolase_fold"/>
</dbReference>
<dbReference type="RefSeq" id="WP_245958205.1">
    <property type="nucleotide sequence ID" value="NZ_QNRR01000007.1"/>
</dbReference>
<dbReference type="Pfam" id="PF12697">
    <property type="entry name" value="Abhydrolase_6"/>
    <property type="match status" value="1"/>
</dbReference>
<dbReference type="SUPFAM" id="SSF53474">
    <property type="entry name" value="alpha/beta-Hydrolases"/>
    <property type="match status" value="1"/>
</dbReference>
<evidence type="ECO:0000313" key="3">
    <source>
        <dbReference type="EMBL" id="RBP41275.1"/>
    </source>
</evidence>
<protein>
    <submittedName>
        <fullName evidence="3">Triacylglycerol esterase/lipase EstA (Alpha/beta hydrolase family)</fullName>
    </submittedName>
</protein>
<evidence type="ECO:0000256" key="1">
    <source>
        <dbReference type="SAM" id="SignalP"/>
    </source>
</evidence>
<dbReference type="GO" id="GO:0016787">
    <property type="term" value="F:hydrolase activity"/>
    <property type="evidence" value="ECO:0007669"/>
    <property type="project" value="UniProtKB-KW"/>
</dbReference>
<dbReference type="AlphaFoldDB" id="A0A366HHG9"/>